<dbReference type="InterPro" id="IPR053139">
    <property type="entry name" value="Surface_bspA-like"/>
</dbReference>
<protein>
    <recommendedName>
        <fullName evidence="3">Surface antigen BspA-like protein</fullName>
    </recommendedName>
</protein>
<dbReference type="SUPFAM" id="SSF52058">
    <property type="entry name" value="L domain-like"/>
    <property type="match status" value="1"/>
</dbReference>
<dbReference type="Pfam" id="PF13306">
    <property type="entry name" value="LRR_5"/>
    <property type="match status" value="4"/>
</dbReference>
<dbReference type="InterPro" id="IPR026906">
    <property type="entry name" value="LRR_5"/>
</dbReference>
<gene>
    <name evidence="1" type="ORF">M9Y10_038273</name>
</gene>
<reference evidence="1 2" key="1">
    <citation type="submission" date="2024-04" db="EMBL/GenBank/DDBJ databases">
        <title>Tritrichomonas musculus Genome.</title>
        <authorList>
            <person name="Alves-Ferreira E."/>
            <person name="Grigg M."/>
            <person name="Lorenzi H."/>
            <person name="Galac M."/>
        </authorList>
    </citation>
    <scope>NUCLEOTIDE SEQUENCE [LARGE SCALE GENOMIC DNA]</scope>
    <source>
        <strain evidence="1 2">EAF2021</strain>
    </source>
</reference>
<keyword evidence="2" id="KW-1185">Reference proteome</keyword>
<dbReference type="EMBL" id="JAPFFF010000006">
    <property type="protein sequence ID" value="KAK8887235.1"/>
    <property type="molecule type" value="Genomic_DNA"/>
</dbReference>
<name>A0ABR2K7Y5_9EUKA</name>
<comment type="caution">
    <text evidence="1">The sequence shown here is derived from an EMBL/GenBank/DDBJ whole genome shotgun (WGS) entry which is preliminary data.</text>
</comment>
<proteinExistence type="predicted"/>
<accession>A0ABR2K7Y5</accession>
<dbReference type="InterPro" id="IPR032675">
    <property type="entry name" value="LRR_dom_sf"/>
</dbReference>
<organism evidence="1 2">
    <name type="scientific">Tritrichomonas musculus</name>
    <dbReference type="NCBI Taxonomy" id="1915356"/>
    <lineage>
        <taxon>Eukaryota</taxon>
        <taxon>Metamonada</taxon>
        <taxon>Parabasalia</taxon>
        <taxon>Tritrichomonadida</taxon>
        <taxon>Tritrichomonadidae</taxon>
        <taxon>Tritrichomonas</taxon>
    </lineage>
</organism>
<dbReference type="Gene3D" id="3.80.10.10">
    <property type="entry name" value="Ribonuclease Inhibitor"/>
    <property type="match status" value="2"/>
</dbReference>
<dbReference type="PANTHER" id="PTHR45661:SF3">
    <property type="entry name" value="IG-LIKE DOMAIN-CONTAINING PROTEIN"/>
    <property type="match status" value="1"/>
</dbReference>
<evidence type="ECO:0000313" key="1">
    <source>
        <dbReference type="EMBL" id="KAK8887235.1"/>
    </source>
</evidence>
<dbReference type="PANTHER" id="PTHR45661">
    <property type="entry name" value="SURFACE ANTIGEN"/>
    <property type="match status" value="1"/>
</dbReference>
<sequence>MIYAEDRGIFYELNTNDFTANIIRSKNANFDVFIPSKITHESNEYTIKIVKERAFSDNPFIQSIEFANDSEVEIIEKDAFSSPNLREISIPSSINELQEGWCHHTPELTKISISPLNKKYSYIRNKLIVGKKRATDDTYEILIFARRDIKKVVIPSYIKHISSFCFSECYELETIKLNENLLTIGNEAFSFTSLKNILIPSNVNEIKEGWCRGISELTSIDISHKNSNFKSIENGVMIGKSDTKSNIFDTLYFVPRDIEQVSIPSYIKHINSYSFSECYNLQSIAFDDFDNSDLISIGRGAFMSSSIQSISLPSNTIQLDDGWCRNTTELTDIFISEKNQTFSMDIQKLIIGKSTDKIDGFDTLYFASRDIQAAFIPSSIKKISSFSFYQCCKLKTVKFQSNSKLNELGEYSFSNSAIERIDIPESVSKLGECSFFGCSKLKKVTFFERSKIGEILSGTFAFSAIESISIPSNHACKNGFLSCEKLKAIEFLSDEICIEFFAVVKCYSLSLISFPYAKKISLNYEGLYELSSDLSIFTIQKTNLIYFK</sequence>
<evidence type="ECO:0000313" key="2">
    <source>
        <dbReference type="Proteomes" id="UP001470230"/>
    </source>
</evidence>
<evidence type="ECO:0008006" key="3">
    <source>
        <dbReference type="Google" id="ProtNLM"/>
    </source>
</evidence>
<dbReference type="Proteomes" id="UP001470230">
    <property type="component" value="Unassembled WGS sequence"/>
</dbReference>